<dbReference type="Pfam" id="PF00535">
    <property type="entry name" value="Glycos_transf_2"/>
    <property type="match status" value="1"/>
</dbReference>
<dbReference type="GO" id="GO:0016758">
    <property type="term" value="F:hexosyltransferase activity"/>
    <property type="evidence" value="ECO:0007669"/>
    <property type="project" value="UniProtKB-ARBA"/>
</dbReference>
<evidence type="ECO:0000259" key="2">
    <source>
        <dbReference type="Pfam" id="PF00535"/>
    </source>
</evidence>
<dbReference type="PANTHER" id="PTHR22916:SF3">
    <property type="entry name" value="UDP-GLCNAC:BETAGAL BETA-1,3-N-ACETYLGLUCOSAMINYLTRANSFERASE-LIKE PROTEIN 1"/>
    <property type="match status" value="1"/>
</dbReference>
<keyword evidence="1" id="KW-0812">Transmembrane</keyword>
<feature type="transmembrane region" description="Helical" evidence="1">
    <location>
        <begin position="189"/>
        <end position="211"/>
    </location>
</feature>
<dbReference type="STRING" id="476652.DEAC_c38020"/>
<accession>A0A0J1FN30</accession>
<dbReference type="Proteomes" id="UP000036356">
    <property type="component" value="Unassembled WGS sequence"/>
</dbReference>
<dbReference type="Gene3D" id="3.90.550.10">
    <property type="entry name" value="Spore Coat Polysaccharide Biosynthesis Protein SpsA, Chain A"/>
    <property type="match status" value="1"/>
</dbReference>
<proteinExistence type="predicted"/>
<dbReference type="SUPFAM" id="SSF53448">
    <property type="entry name" value="Nucleotide-diphospho-sugar transferases"/>
    <property type="match status" value="1"/>
</dbReference>
<keyword evidence="1" id="KW-0472">Membrane</keyword>
<dbReference type="AlphaFoldDB" id="A0A0J1FN30"/>
<dbReference type="PATRIC" id="fig|476652.3.peg.4020"/>
<sequence length="308" mass="35963">MVTILMAAYNGERYISEQIESILQQTYTDWKLIIQDDCSTDKTVSILLKYQQKYPQKIKLIERKEPSGSAKHNFFSMFKYANSDYVMTCDQDDIWLPDKIQITQKEMHRLEAVHGIKKAILVHTDLKVVDSDLNEIEESLFKRQKLDNRKDKVHNLLVQNIVTGCTMLVNRALLNKVNDLPKDVIMHDWWLAIIASAFGAIGFVNQSTVLYRQHGSNEVGSKNIRSVWYNLGRFLDPISSKQSLRSTYRQAQSFLEMYGEMLTPECMELVREYSSIPLYGKVRRIETIFRYGFWKASFIRRCGQILFC</sequence>
<gene>
    <name evidence="3" type="primary">epsE_5</name>
    <name evidence="3" type="ORF">DEAC_c38020</name>
</gene>
<dbReference type="CDD" id="cd04196">
    <property type="entry name" value="GT_2_like_d"/>
    <property type="match status" value="1"/>
</dbReference>
<reference evidence="3 4" key="1">
    <citation type="submission" date="2015-06" db="EMBL/GenBank/DDBJ databases">
        <title>Draft genome of the moderately acidophilic sulfate reducer Candidatus Desulfosporosinus acididurans strain M1.</title>
        <authorList>
            <person name="Poehlein A."/>
            <person name="Petzsch P."/>
            <person name="Johnson B.D."/>
            <person name="Schloemann M."/>
            <person name="Daniel R."/>
            <person name="Muehling M."/>
        </authorList>
    </citation>
    <scope>NUCLEOTIDE SEQUENCE [LARGE SCALE GENOMIC DNA]</scope>
    <source>
        <strain evidence="3 4">M1</strain>
    </source>
</reference>
<protein>
    <submittedName>
        <fullName evidence="3">Putative glycosyltransferase EpsE</fullName>
        <ecNumber evidence="3">2.4.-.-</ecNumber>
    </submittedName>
</protein>
<dbReference type="RefSeq" id="WP_047811574.1">
    <property type="nucleotide sequence ID" value="NZ_LDZY01000015.1"/>
</dbReference>
<keyword evidence="3" id="KW-0808">Transferase</keyword>
<dbReference type="InterPro" id="IPR029044">
    <property type="entry name" value="Nucleotide-diphossugar_trans"/>
</dbReference>
<evidence type="ECO:0000256" key="1">
    <source>
        <dbReference type="SAM" id="Phobius"/>
    </source>
</evidence>
<dbReference type="EC" id="2.4.-.-" evidence="3"/>
<evidence type="ECO:0000313" key="3">
    <source>
        <dbReference type="EMBL" id="KLU64368.1"/>
    </source>
</evidence>
<feature type="transmembrane region" description="Helical" evidence="1">
    <location>
        <begin position="153"/>
        <end position="169"/>
    </location>
</feature>
<dbReference type="InterPro" id="IPR001173">
    <property type="entry name" value="Glyco_trans_2-like"/>
</dbReference>
<comment type="caution">
    <text evidence="3">The sequence shown here is derived from an EMBL/GenBank/DDBJ whole genome shotgun (WGS) entry which is preliminary data.</text>
</comment>
<organism evidence="3 4">
    <name type="scientific">Desulfosporosinus acididurans</name>
    <dbReference type="NCBI Taxonomy" id="476652"/>
    <lineage>
        <taxon>Bacteria</taxon>
        <taxon>Bacillati</taxon>
        <taxon>Bacillota</taxon>
        <taxon>Clostridia</taxon>
        <taxon>Eubacteriales</taxon>
        <taxon>Desulfitobacteriaceae</taxon>
        <taxon>Desulfosporosinus</taxon>
    </lineage>
</organism>
<keyword evidence="3" id="KW-0328">Glycosyltransferase</keyword>
<dbReference type="PANTHER" id="PTHR22916">
    <property type="entry name" value="GLYCOSYLTRANSFERASE"/>
    <property type="match status" value="1"/>
</dbReference>
<evidence type="ECO:0000313" key="4">
    <source>
        <dbReference type="Proteomes" id="UP000036356"/>
    </source>
</evidence>
<name>A0A0J1FN30_9FIRM</name>
<dbReference type="EMBL" id="LDZY01000015">
    <property type="protein sequence ID" value="KLU64368.1"/>
    <property type="molecule type" value="Genomic_DNA"/>
</dbReference>
<keyword evidence="4" id="KW-1185">Reference proteome</keyword>
<feature type="domain" description="Glycosyltransferase 2-like" evidence="2">
    <location>
        <begin position="3"/>
        <end position="154"/>
    </location>
</feature>
<keyword evidence="1" id="KW-1133">Transmembrane helix</keyword>